<accession>A0A3P3FLZ1</accession>
<evidence type="ECO:0000313" key="3">
    <source>
        <dbReference type="Proteomes" id="UP000273786"/>
    </source>
</evidence>
<dbReference type="Pfam" id="PF01695">
    <property type="entry name" value="IstB_IS21"/>
    <property type="match status" value="1"/>
</dbReference>
<dbReference type="InterPro" id="IPR002611">
    <property type="entry name" value="IstB_ATP-bd"/>
</dbReference>
<evidence type="ECO:0000259" key="1">
    <source>
        <dbReference type="Pfam" id="PF01695"/>
    </source>
</evidence>
<dbReference type="Gene3D" id="3.40.50.300">
    <property type="entry name" value="P-loop containing nucleotide triphosphate hydrolases"/>
    <property type="match status" value="1"/>
</dbReference>
<comment type="caution">
    <text evidence="2">The sequence shown here is derived from an EMBL/GenBank/DDBJ whole genome shotgun (WGS) entry which is preliminary data.</text>
</comment>
<dbReference type="OrthoDB" id="8150723at2"/>
<dbReference type="AlphaFoldDB" id="A0A3P3FLZ1"/>
<dbReference type="EMBL" id="RQXT01000021">
    <property type="protein sequence ID" value="RRH99653.1"/>
    <property type="molecule type" value="Genomic_DNA"/>
</dbReference>
<sequence>MRFGSQAARLDDSVLYLRVPRLFEDLALAWLDGRIPRLIDKLTRVQLLVLDDFGTDSLTDQQRFHLFEIDRREGPTSPTPYRIVNAHRIVLQGDTMRKQKQPPS</sequence>
<protein>
    <recommendedName>
        <fullName evidence="1">IstB-like ATP-binding domain-containing protein</fullName>
    </recommendedName>
</protein>
<organism evidence="2 3">
    <name type="scientific">Mesorhizobium tamadayense</name>
    <dbReference type="NCBI Taxonomy" id="425306"/>
    <lineage>
        <taxon>Bacteria</taxon>
        <taxon>Pseudomonadati</taxon>
        <taxon>Pseudomonadota</taxon>
        <taxon>Alphaproteobacteria</taxon>
        <taxon>Hyphomicrobiales</taxon>
        <taxon>Phyllobacteriaceae</taxon>
        <taxon>Mesorhizobium</taxon>
    </lineage>
</organism>
<gene>
    <name evidence="2" type="ORF">EH240_17710</name>
</gene>
<keyword evidence="3" id="KW-1185">Reference proteome</keyword>
<reference evidence="2 3" key="1">
    <citation type="submission" date="2018-11" db="EMBL/GenBank/DDBJ databases">
        <title>the genome of Mesorhizobium tamadayense DSM 28320.</title>
        <authorList>
            <person name="Gao J."/>
        </authorList>
    </citation>
    <scope>NUCLEOTIDE SEQUENCE [LARGE SCALE GENOMIC DNA]</scope>
    <source>
        <strain evidence="2 3">DSM 28320</strain>
    </source>
</reference>
<name>A0A3P3FLZ1_9HYPH</name>
<dbReference type="InterPro" id="IPR027417">
    <property type="entry name" value="P-loop_NTPase"/>
</dbReference>
<proteinExistence type="predicted"/>
<evidence type="ECO:0000313" key="2">
    <source>
        <dbReference type="EMBL" id="RRH99653.1"/>
    </source>
</evidence>
<feature type="domain" description="IstB-like ATP-binding" evidence="1">
    <location>
        <begin position="3"/>
        <end position="69"/>
    </location>
</feature>
<dbReference type="Proteomes" id="UP000273786">
    <property type="component" value="Unassembled WGS sequence"/>
</dbReference>
<dbReference type="GO" id="GO:0005524">
    <property type="term" value="F:ATP binding"/>
    <property type="evidence" value="ECO:0007669"/>
    <property type="project" value="InterPro"/>
</dbReference>